<reference evidence="3 4" key="1">
    <citation type="journal article" date="2017" name="Int. J. Syst. Evol. Microbiol.">
        <title>Bacillus notoginsengisoli sp. nov., a novel bacterium isolated from the rhizosphere of Panax notoginseng.</title>
        <authorList>
            <person name="Zhang M.Y."/>
            <person name="Cheng J."/>
            <person name="Cai Y."/>
            <person name="Zhang T.Y."/>
            <person name="Wu Y.Y."/>
            <person name="Manikprabhu D."/>
            <person name="Li W.J."/>
            <person name="Zhang Y.X."/>
        </authorList>
    </citation>
    <scope>NUCLEOTIDE SEQUENCE [LARGE SCALE GENOMIC DNA]</scope>
    <source>
        <strain evidence="3 4">JCM 30743</strain>
    </source>
</reference>
<dbReference type="Pfam" id="PF18796">
    <property type="entry name" value="LPD1"/>
    <property type="match status" value="1"/>
</dbReference>
<protein>
    <recommendedName>
        <fullName evidence="2">Large polyvalent protein-associated domain-containing protein</fullName>
    </recommendedName>
</protein>
<feature type="region of interest" description="Disordered" evidence="1">
    <location>
        <begin position="249"/>
        <end position="279"/>
    </location>
</feature>
<dbReference type="EMBL" id="QWEG01000012">
    <property type="protein sequence ID" value="RHW35940.1"/>
    <property type="molecule type" value="Genomic_DNA"/>
</dbReference>
<gene>
    <name evidence="3" type="ORF">D1B31_17760</name>
</gene>
<feature type="domain" description="Large polyvalent protein-associated" evidence="2">
    <location>
        <begin position="542"/>
        <end position="613"/>
    </location>
</feature>
<dbReference type="AlphaFoldDB" id="A0A417YQ11"/>
<dbReference type="Proteomes" id="UP000284416">
    <property type="component" value="Unassembled WGS sequence"/>
</dbReference>
<feature type="compositionally biased region" description="Basic and acidic residues" evidence="1">
    <location>
        <begin position="260"/>
        <end position="272"/>
    </location>
</feature>
<comment type="caution">
    <text evidence="3">The sequence shown here is derived from an EMBL/GenBank/DDBJ whole genome shotgun (WGS) entry which is preliminary data.</text>
</comment>
<sequence length="616" mass="70130">MDTSQLSLFQVASEENEELDIRTEQQASNKIAYDVGEKIGGARKDMAALRKAFEENNSASLLEEIESFSSALAVEVVTKNNLFKGFSLEQERENEVEPAVARAKQLLIQRIDASPADDSKDGRLKFMKAAQHLLALMEPVKTLDEFYTLINEIAGLLRNERTNLAYYENTFETLKTELGCLEKGSEEWKQKYNKALWTKKTLNDTKKAQEIGLRSLGEKFINFFRNKASYTSTLTNALKVTTWEELLSKKKKKQPSTRKPVWERNLPDRPDRIGGAQSPIEKPEDLVMFFDFRGVEFGHYMGDEKGMEHLLRSSEAMMDLAELLGVDYKAVSLGGTLAMAYGARGRGGSALAHFEPISNVINMTKEKGCLGVLGHEWFHALDSRLYNLSHNSKNGKRGFASEPDTLGNHIDSFLQLLFAELIDVIKSGNSIGYYENTNKPGERWRGTQFKMVYKRHGGDLFKAMEEKVKDASANLESQIRYYSSLSYVTEKDIEKLKKKTERDIKSFAQAIAWYHEEQTGERVERIPYPSNMSNYYQAAIALDKNKVGRYWSANLELSARAFESFIQDKLKAAGRRSDYLVAGTRDGLAFPMDEEREAINKKFEQIFEFIKEENLL</sequence>
<evidence type="ECO:0000256" key="1">
    <source>
        <dbReference type="SAM" id="MobiDB-lite"/>
    </source>
</evidence>
<name>A0A417YQ11_9BACI</name>
<evidence type="ECO:0000313" key="3">
    <source>
        <dbReference type="EMBL" id="RHW35940.1"/>
    </source>
</evidence>
<proteinExistence type="predicted"/>
<evidence type="ECO:0000259" key="2">
    <source>
        <dbReference type="Pfam" id="PF18796"/>
    </source>
</evidence>
<accession>A0A417YQ11</accession>
<dbReference type="InterPro" id="IPR041047">
    <property type="entry name" value="LPD1"/>
</dbReference>
<organism evidence="3 4">
    <name type="scientific">Neobacillus notoginsengisoli</name>
    <dbReference type="NCBI Taxonomy" id="1578198"/>
    <lineage>
        <taxon>Bacteria</taxon>
        <taxon>Bacillati</taxon>
        <taxon>Bacillota</taxon>
        <taxon>Bacilli</taxon>
        <taxon>Bacillales</taxon>
        <taxon>Bacillaceae</taxon>
        <taxon>Neobacillus</taxon>
    </lineage>
</organism>
<keyword evidence="4" id="KW-1185">Reference proteome</keyword>
<evidence type="ECO:0000313" key="4">
    <source>
        <dbReference type="Proteomes" id="UP000284416"/>
    </source>
</evidence>